<comment type="caution">
    <text evidence="1">The sequence shown here is derived from an EMBL/GenBank/DDBJ whole genome shotgun (WGS) entry which is preliminary data.</text>
</comment>
<evidence type="ECO:0000313" key="1">
    <source>
        <dbReference type="EMBL" id="EAQ79572.1"/>
    </source>
</evidence>
<dbReference type="EMBL" id="AANZ01000014">
    <property type="protein sequence ID" value="EAQ79572.1"/>
    <property type="molecule type" value="Genomic_DNA"/>
</dbReference>
<dbReference type="HOGENOM" id="CLU_887592_0_0_0"/>
<organism evidence="1 2">
    <name type="scientific">Blastopirellula marina DSM 3645</name>
    <dbReference type="NCBI Taxonomy" id="314230"/>
    <lineage>
        <taxon>Bacteria</taxon>
        <taxon>Pseudomonadati</taxon>
        <taxon>Planctomycetota</taxon>
        <taxon>Planctomycetia</taxon>
        <taxon>Pirellulales</taxon>
        <taxon>Pirellulaceae</taxon>
        <taxon>Blastopirellula</taxon>
    </lineage>
</organism>
<name>A3ZW74_9BACT</name>
<sequence length="313" mass="33598">MRGVYWDLSLHLPTENCIQPPPRRHPIMLRSCLALLCAAACFCSLPRPVFAQLGPYNPYAKPMDDTPPVAADGTLHWPVFYRSAKMELKYENLHNLGACLGTNKSVTVPVEKNKLNIDTLPEVSVSGRVVQVGKSSVLLQQADGKIDMIVTHPAGVSRVDVTGDVPAAWLKSGMLVRFLGQVDSHGHGAEPLDAIDVMSAPGDFAPPEVEPGHRQNITAVVKSLHGKTLVVTTLNGSLRKLTFTLTSDAIAHLMTKELGFTSLGDELTAKGHLYTVAGAKPDRCVFASDVIVSKQAMPTAPAEEVQPAAISNL</sequence>
<dbReference type="STRING" id="314230.DSM3645_03813"/>
<accession>A3ZW74</accession>
<dbReference type="Proteomes" id="UP000004358">
    <property type="component" value="Unassembled WGS sequence"/>
</dbReference>
<proteinExistence type="predicted"/>
<evidence type="ECO:0000313" key="2">
    <source>
        <dbReference type="Proteomes" id="UP000004358"/>
    </source>
</evidence>
<protein>
    <submittedName>
        <fullName evidence="1">Uncharacterized protein</fullName>
    </submittedName>
</protein>
<dbReference type="AlphaFoldDB" id="A3ZW74"/>
<reference evidence="1 2" key="1">
    <citation type="submission" date="2006-02" db="EMBL/GenBank/DDBJ databases">
        <authorList>
            <person name="Amann R."/>
            <person name="Ferriera S."/>
            <person name="Johnson J."/>
            <person name="Kravitz S."/>
            <person name="Halpern A."/>
            <person name="Remington K."/>
            <person name="Beeson K."/>
            <person name="Tran B."/>
            <person name="Rogers Y.-H."/>
            <person name="Friedman R."/>
            <person name="Venter J.C."/>
        </authorList>
    </citation>
    <scope>NUCLEOTIDE SEQUENCE [LARGE SCALE GENOMIC DNA]</scope>
    <source>
        <strain evidence="1 2">DSM 3645</strain>
    </source>
</reference>
<gene>
    <name evidence="1" type="ORF">DSM3645_03813</name>
</gene>